<proteinExistence type="predicted"/>
<accession>A0A9D2A8I8</accession>
<name>A0A9D2A8I8_9FIRM</name>
<gene>
    <name evidence="1" type="ORF">H9727_01745</name>
</gene>
<evidence type="ECO:0000313" key="2">
    <source>
        <dbReference type="Proteomes" id="UP000824132"/>
    </source>
</evidence>
<dbReference type="AlphaFoldDB" id="A0A9D2A8I8"/>
<reference evidence="1" key="2">
    <citation type="submission" date="2021-04" db="EMBL/GenBank/DDBJ databases">
        <authorList>
            <person name="Gilroy R."/>
        </authorList>
    </citation>
    <scope>NUCLEOTIDE SEQUENCE</scope>
    <source>
        <strain evidence="1">CHK187-5294</strain>
    </source>
</reference>
<evidence type="ECO:0000313" key="1">
    <source>
        <dbReference type="EMBL" id="HIZ02987.1"/>
    </source>
</evidence>
<dbReference type="Proteomes" id="UP000824132">
    <property type="component" value="Unassembled WGS sequence"/>
</dbReference>
<sequence length="63" mass="6357">MKSPPADVICSVAGTLVTVKICAADCAEVSLAVVNTCCVAAPFNAVPLSVNDKRLVSGSEAFC</sequence>
<dbReference type="EMBL" id="DXCL01000009">
    <property type="protein sequence ID" value="HIZ02987.1"/>
    <property type="molecule type" value="Genomic_DNA"/>
</dbReference>
<reference evidence="1" key="1">
    <citation type="journal article" date="2021" name="PeerJ">
        <title>Extensive microbial diversity within the chicken gut microbiome revealed by metagenomics and culture.</title>
        <authorList>
            <person name="Gilroy R."/>
            <person name="Ravi A."/>
            <person name="Getino M."/>
            <person name="Pursley I."/>
            <person name="Horton D.L."/>
            <person name="Alikhan N.F."/>
            <person name="Baker D."/>
            <person name="Gharbi K."/>
            <person name="Hall N."/>
            <person name="Watson M."/>
            <person name="Adriaenssens E.M."/>
            <person name="Foster-Nyarko E."/>
            <person name="Jarju S."/>
            <person name="Secka A."/>
            <person name="Antonio M."/>
            <person name="Oren A."/>
            <person name="Chaudhuri R.R."/>
            <person name="La Ragione R."/>
            <person name="Hildebrand F."/>
            <person name="Pallen M.J."/>
        </authorList>
    </citation>
    <scope>NUCLEOTIDE SEQUENCE</scope>
    <source>
        <strain evidence="1">CHK187-5294</strain>
    </source>
</reference>
<comment type="caution">
    <text evidence="1">The sequence shown here is derived from an EMBL/GenBank/DDBJ whole genome shotgun (WGS) entry which is preliminary data.</text>
</comment>
<organism evidence="1 2">
    <name type="scientific">Candidatus Borkfalkia avistercoris</name>
    <dbReference type="NCBI Taxonomy" id="2838504"/>
    <lineage>
        <taxon>Bacteria</taxon>
        <taxon>Bacillati</taxon>
        <taxon>Bacillota</taxon>
        <taxon>Clostridia</taxon>
        <taxon>Christensenellales</taxon>
        <taxon>Christensenellaceae</taxon>
        <taxon>Candidatus Borkfalkia</taxon>
    </lineage>
</organism>
<protein>
    <submittedName>
        <fullName evidence="1">Uncharacterized protein</fullName>
    </submittedName>
</protein>